<dbReference type="SUPFAM" id="SSF52540">
    <property type="entry name" value="P-loop containing nucleoside triphosphate hydrolases"/>
    <property type="match status" value="1"/>
</dbReference>
<dbReference type="InterPro" id="IPR027417">
    <property type="entry name" value="P-loop_NTPase"/>
</dbReference>
<dbReference type="EMBL" id="BARV01038041">
    <property type="protein sequence ID" value="GAI56727.1"/>
    <property type="molecule type" value="Genomic_DNA"/>
</dbReference>
<evidence type="ECO:0008006" key="2">
    <source>
        <dbReference type="Google" id="ProtNLM"/>
    </source>
</evidence>
<dbReference type="InterPro" id="IPR003203">
    <property type="entry name" value="CobU/CobP"/>
</dbReference>
<protein>
    <recommendedName>
        <fullName evidence="2">Adenosylcobinamide-phosphate guanylyltransferase</fullName>
    </recommendedName>
</protein>
<organism evidence="1">
    <name type="scientific">marine sediment metagenome</name>
    <dbReference type="NCBI Taxonomy" id="412755"/>
    <lineage>
        <taxon>unclassified sequences</taxon>
        <taxon>metagenomes</taxon>
        <taxon>ecological metagenomes</taxon>
    </lineage>
</organism>
<dbReference type="GO" id="GO:0009236">
    <property type="term" value="P:cobalamin biosynthetic process"/>
    <property type="evidence" value="ECO:0007669"/>
    <property type="project" value="InterPro"/>
</dbReference>
<dbReference type="Gene3D" id="3.40.50.300">
    <property type="entry name" value="P-loop containing nucleotide triphosphate hydrolases"/>
    <property type="match status" value="1"/>
</dbReference>
<dbReference type="AlphaFoldDB" id="X1PKB5"/>
<evidence type="ECO:0000313" key="1">
    <source>
        <dbReference type="EMBL" id="GAI56727.1"/>
    </source>
</evidence>
<comment type="caution">
    <text evidence="1">The sequence shown here is derived from an EMBL/GenBank/DDBJ whole genome shotgun (WGS) entry which is preliminary data.</text>
</comment>
<accession>X1PKB5</accession>
<dbReference type="GO" id="GO:0000166">
    <property type="term" value="F:nucleotide binding"/>
    <property type="evidence" value="ECO:0007669"/>
    <property type="project" value="InterPro"/>
</dbReference>
<dbReference type="Pfam" id="PF02283">
    <property type="entry name" value="CobU"/>
    <property type="match status" value="1"/>
</dbReference>
<sequence>NQLGRLYRDLLGKSNQMLAQVADEVYLMVAGLPVLIKPSK</sequence>
<gene>
    <name evidence="1" type="ORF">S06H3_58708</name>
</gene>
<name>X1PKB5_9ZZZZ</name>
<proteinExistence type="predicted"/>
<dbReference type="GO" id="GO:0043752">
    <property type="term" value="F:adenosylcobinamide kinase activity"/>
    <property type="evidence" value="ECO:0007669"/>
    <property type="project" value="InterPro"/>
</dbReference>
<feature type="non-terminal residue" evidence="1">
    <location>
        <position position="1"/>
    </location>
</feature>
<reference evidence="1" key="1">
    <citation type="journal article" date="2014" name="Front. Microbiol.">
        <title>High frequency of phylogenetically diverse reductive dehalogenase-homologous genes in deep subseafloor sedimentary metagenomes.</title>
        <authorList>
            <person name="Kawai M."/>
            <person name="Futagami T."/>
            <person name="Toyoda A."/>
            <person name="Takaki Y."/>
            <person name="Nishi S."/>
            <person name="Hori S."/>
            <person name="Arai W."/>
            <person name="Tsubouchi T."/>
            <person name="Morono Y."/>
            <person name="Uchiyama I."/>
            <person name="Ito T."/>
            <person name="Fujiyama A."/>
            <person name="Inagaki F."/>
            <person name="Takami H."/>
        </authorList>
    </citation>
    <scope>NUCLEOTIDE SEQUENCE</scope>
    <source>
        <strain evidence="1">Expedition CK06-06</strain>
    </source>
</reference>